<accession>A0ABD1XWI3</accession>
<sequence length="144" mass="16443">MANPSPMETDESEELWKDPEIWEDLMEELQDYIRSKLPFNSVVKFLAVSKSWKVEIESSSSFIPEDRKRRSRGLVLQLCSRPFTAYISGKRELFPLLPGLDGSCCACGLRSKRSSWFGIPSPKESATYEFRVSSPDFKTMSSSE</sequence>
<evidence type="ECO:0000313" key="2">
    <source>
        <dbReference type="Proteomes" id="UP001605036"/>
    </source>
</evidence>
<reference evidence="1 2" key="1">
    <citation type="submission" date="2024-09" db="EMBL/GenBank/DDBJ databases">
        <title>Chromosome-scale assembly of Riccia fluitans.</title>
        <authorList>
            <person name="Paukszto L."/>
            <person name="Sawicki J."/>
            <person name="Karawczyk K."/>
            <person name="Piernik-Szablinska J."/>
            <person name="Szczecinska M."/>
            <person name="Mazdziarz M."/>
        </authorList>
    </citation>
    <scope>NUCLEOTIDE SEQUENCE [LARGE SCALE GENOMIC DNA]</scope>
    <source>
        <strain evidence="1">Rf_01</strain>
        <tissue evidence="1">Aerial parts of the thallus</tissue>
    </source>
</reference>
<proteinExistence type="predicted"/>
<dbReference type="EMBL" id="JBHFFA010000007">
    <property type="protein sequence ID" value="KAL2613313.1"/>
    <property type="molecule type" value="Genomic_DNA"/>
</dbReference>
<dbReference type="Proteomes" id="UP001605036">
    <property type="component" value="Unassembled WGS sequence"/>
</dbReference>
<organism evidence="1 2">
    <name type="scientific">Riccia fluitans</name>
    <dbReference type="NCBI Taxonomy" id="41844"/>
    <lineage>
        <taxon>Eukaryota</taxon>
        <taxon>Viridiplantae</taxon>
        <taxon>Streptophyta</taxon>
        <taxon>Embryophyta</taxon>
        <taxon>Marchantiophyta</taxon>
        <taxon>Marchantiopsida</taxon>
        <taxon>Marchantiidae</taxon>
        <taxon>Marchantiales</taxon>
        <taxon>Ricciaceae</taxon>
        <taxon>Riccia</taxon>
    </lineage>
</organism>
<gene>
    <name evidence="1" type="ORF">R1flu_025005</name>
</gene>
<evidence type="ECO:0008006" key="3">
    <source>
        <dbReference type="Google" id="ProtNLM"/>
    </source>
</evidence>
<comment type="caution">
    <text evidence="1">The sequence shown here is derived from an EMBL/GenBank/DDBJ whole genome shotgun (WGS) entry which is preliminary data.</text>
</comment>
<dbReference type="AlphaFoldDB" id="A0ABD1XWI3"/>
<protein>
    <recommendedName>
        <fullName evidence="3">F-box domain-containing protein</fullName>
    </recommendedName>
</protein>
<name>A0ABD1XWI3_9MARC</name>
<keyword evidence="2" id="KW-1185">Reference proteome</keyword>
<evidence type="ECO:0000313" key="1">
    <source>
        <dbReference type="EMBL" id="KAL2613313.1"/>
    </source>
</evidence>